<dbReference type="EMBL" id="JABCRI010000005">
    <property type="protein sequence ID" value="KAF8405640.1"/>
    <property type="molecule type" value="Genomic_DNA"/>
</dbReference>
<name>A0A834ZHP9_TETSI</name>
<dbReference type="FunFam" id="4.10.280.10:FF:000078">
    <property type="entry name" value="Transcription factor bHLH13"/>
    <property type="match status" value="1"/>
</dbReference>
<dbReference type="OMA" id="ALCKIVE"/>
<evidence type="ECO:0000256" key="4">
    <source>
        <dbReference type="ARBA" id="ARBA00023242"/>
    </source>
</evidence>
<dbReference type="Pfam" id="PF14215">
    <property type="entry name" value="bHLH-MYC_N"/>
    <property type="match status" value="1"/>
</dbReference>
<dbReference type="GO" id="GO:0005634">
    <property type="term" value="C:nucleus"/>
    <property type="evidence" value="ECO:0007669"/>
    <property type="project" value="UniProtKB-SubCell"/>
</dbReference>
<keyword evidence="9" id="KW-1185">Reference proteome</keyword>
<dbReference type="CDD" id="cd11449">
    <property type="entry name" value="bHLH_AtAIB_like"/>
    <property type="match status" value="1"/>
</dbReference>
<feature type="region of interest" description="Disordered" evidence="6">
    <location>
        <begin position="120"/>
        <end position="149"/>
    </location>
</feature>
<comment type="subcellular location">
    <subcellularLocation>
        <location evidence="1 5">Nucleus</location>
    </subcellularLocation>
</comment>
<dbReference type="SUPFAM" id="SSF47459">
    <property type="entry name" value="HLH, helix-loop-helix DNA-binding domain"/>
    <property type="match status" value="1"/>
</dbReference>
<evidence type="ECO:0000256" key="6">
    <source>
        <dbReference type="SAM" id="MobiDB-lite"/>
    </source>
</evidence>
<dbReference type="GO" id="GO:0000976">
    <property type="term" value="F:transcription cis-regulatory region binding"/>
    <property type="evidence" value="ECO:0007669"/>
    <property type="project" value="TreeGrafter"/>
</dbReference>
<dbReference type="GO" id="GO:0003700">
    <property type="term" value="F:DNA-binding transcription factor activity"/>
    <property type="evidence" value="ECO:0007669"/>
    <property type="project" value="InterPro"/>
</dbReference>
<dbReference type="InterPro" id="IPR036638">
    <property type="entry name" value="HLH_DNA-bd_sf"/>
</dbReference>
<keyword evidence="3 5" id="KW-0804">Transcription</keyword>
<feature type="compositionally biased region" description="Basic and acidic residues" evidence="6">
    <location>
        <begin position="406"/>
        <end position="420"/>
    </location>
</feature>
<dbReference type="PANTHER" id="PTHR11514:SF53">
    <property type="entry name" value="TRANSCRIPTION FACTOR BHLH3"/>
    <property type="match status" value="1"/>
</dbReference>
<feature type="domain" description="BHLH" evidence="7">
    <location>
        <begin position="409"/>
        <end position="458"/>
    </location>
</feature>
<evidence type="ECO:0000313" key="8">
    <source>
        <dbReference type="EMBL" id="KAF8405640.1"/>
    </source>
</evidence>
<dbReference type="InterPro" id="IPR011598">
    <property type="entry name" value="bHLH_dom"/>
</dbReference>
<dbReference type="InterPro" id="IPR045084">
    <property type="entry name" value="AIB/MYC-like"/>
</dbReference>
<dbReference type="PROSITE" id="PS50888">
    <property type="entry name" value="BHLH"/>
    <property type="match status" value="1"/>
</dbReference>
<evidence type="ECO:0000256" key="5">
    <source>
        <dbReference type="RuleBase" id="RU369104"/>
    </source>
</evidence>
<organism evidence="8 9">
    <name type="scientific">Tetracentron sinense</name>
    <name type="common">Spur-leaf</name>
    <dbReference type="NCBI Taxonomy" id="13715"/>
    <lineage>
        <taxon>Eukaryota</taxon>
        <taxon>Viridiplantae</taxon>
        <taxon>Streptophyta</taxon>
        <taxon>Embryophyta</taxon>
        <taxon>Tracheophyta</taxon>
        <taxon>Spermatophyta</taxon>
        <taxon>Magnoliopsida</taxon>
        <taxon>Trochodendrales</taxon>
        <taxon>Trochodendraceae</taxon>
        <taxon>Tetracentron</taxon>
    </lineage>
</organism>
<dbReference type="InterPro" id="IPR025610">
    <property type="entry name" value="MYC/MYB_N"/>
</dbReference>
<evidence type="ECO:0000259" key="7">
    <source>
        <dbReference type="PROSITE" id="PS50888"/>
    </source>
</evidence>
<dbReference type="Gene3D" id="4.10.280.10">
    <property type="entry name" value="Helix-loop-helix DNA-binding domain"/>
    <property type="match status" value="1"/>
</dbReference>
<keyword evidence="4 5" id="KW-0539">Nucleus</keyword>
<comment type="caution">
    <text evidence="8">The sequence shown here is derived from an EMBL/GenBank/DDBJ whole genome shotgun (WGS) entry which is preliminary data.</text>
</comment>
<keyword evidence="2 5" id="KW-0805">Transcription regulation</keyword>
<evidence type="ECO:0000256" key="2">
    <source>
        <dbReference type="ARBA" id="ARBA00023015"/>
    </source>
</evidence>
<dbReference type="Proteomes" id="UP000655225">
    <property type="component" value="Unassembled WGS sequence"/>
</dbReference>
<reference evidence="8 9" key="1">
    <citation type="submission" date="2020-04" db="EMBL/GenBank/DDBJ databases">
        <title>Plant Genome Project.</title>
        <authorList>
            <person name="Zhang R.-G."/>
        </authorList>
    </citation>
    <scope>NUCLEOTIDE SEQUENCE [LARGE SCALE GENOMIC DNA]</scope>
    <source>
        <strain evidence="8">YNK0</strain>
        <tissue evidence="8">Leaf</tissue>
    </source>
</reference>
<evidence type="ECO:0000256" key="3">
    <source>
        <dbReference type="ARBA" id="ARBA00023163"/>
    </source>
</evidence>
<protein>
    <recommendedName>
        <fullName evidence="5">Transcription factor</fullName>
        <shortName evidence="5">bHLH transcription factor</shortName>
    </recommendedName>
    <alternativeName>
        <fullName evidence="5">Basic helix-loop-helix protein</fullName>
    </alternativeName>
</protein>
<accession>A0A834ZHP9</accession>
<proteinExistence type="predicted"/>
<dbReference type="OrthoDB" id="677168at2759"/>
<feature type="region of interest" description="Disordered" evidence="6">
    <location>
        <begin position="364"/>
        <end position="420"/>
    </location>
</feature>
<sequence length="559" mass="62408">MLSQIWKQKSIGFKLRLQIHGDIGENQGKGLREGMGDKLWCNDDDDKAMAEAVLGCEACGFLTSSASTNGFAAGGDAGVQNELYQLFERSSWTYAIFWQLSRSKPGELVLIWGDGHCREAKGEGEGEGEEEDFKSKERDQEQQQQQQQQVMRKRVLQKLHAFFGGSDQDNNYAARFRLGSISNIDMFYLTSMYYSFPHDAPVGPGQSFASGRPIWASDLKCCLDHYQSRSFLARAAGFQTFVCVPMKSGVVELGSVKSIPEDHNVFQMIKTVFGGSHSSQTTVFPKIFGHDLSLGRTTSRAVSLNFSPKVEEDMGFPSEPYQVQATVARHSNALVMNPEMGTNRAQGTNGCRIEENEVKLFPQPNQMVVGGINPQPRVSGVEQPTDDPSLRPDERRPRKRGRKPANGREEPLNHVEAERQRREKLNQRFYALRSVVPNISKMDKASLLGDAITYITDLQMKIKVLEAEKEMVGNNQNQLLVPEIDVQTRHDDTVVRVSCPLDAHPISTVIKAFKENQVMAQESNVCTTDNDLVLHTFSIRTQSGASEHLKEKLVAALSK</sequence>
<dbReference type="PANTHER" id="PTHR11514">
    <property type="entry name" value="MYC"/>
    <property type="match status" value="1"/>
</dbReference>
<evidence type="ECO:0000256" key="1">
    <source>
        <dbReference type="ARBA" id="ARBA00004123"/>
    </source>
</evidence>
<dbReference type="GO" id="GO:0046983">
    <property type="term" value="F:protein dimerization activity"/>
    <property type="evidence" value="ECO:0007669"/>
    <property type="project" value="InterPro"/>
</dbReference>
<gene>
    <name evidence="8" type="ORF">HHK36_007716</name>
</gene>
<dbReference type="AlphaFoldDB" id="A0A834ZHP9"/>
<evidence type="ECO:0000313" key="9">
    <source>
        <dbReference type="Proteomes" id="UP000655225"/>
    </source>
</evidence>
<dbReference type="Pfam" id="PF00010">
    <property type="entry name" value="HLH"/>
    <property type="match status" value="1"/>
</dbReference>
<dbReference type="SMART" id="SM00353">
    <property type="entry name" value="HLH"/>
    <property type="match status" value="1"/>
</dbReference>